<dbReference type="EMBL" id="CP051774">
    <property type="protein sequence ID" value="QJE96393.1"/>
    <property type="molecule type" value="Genomic_DNA"/>
</dbReference>
<protein>
    <recommendedName>
        <fullName evidence="3">ABM domain-containing protein</fullName>
    </recommendedName>
</protein>
<dbReference type="AlphaFoldDB" id="A0A858RK16"/>
<reference evidence="1 2" key="1">
    <citation type="submission" date="2020-04" db="EMBL/GenBank/DDBJ databases">
        <title>Luteolibacter sp. G-1-1-1 isolated from soil.</title>
        <authorList>
            <person name="Dahal R.H."/>
        </authorList>
    </citation>
    <scope>NUCLEOTIDE SEQUENCE [LARGE SCALE GENOMIC DNA]</scope>
    <source>
        <strain evidence="1 2">G-1-1-1</strain>
    </source>
</reference>
<organism evidence="1 2">
    <name type="scientific">Luteolibacter luteus</name>
    <dbReference type="NCBI Taxonomy" id="2728835"/>
    <lineage>
        <taxon>Bacteria</taxon>
        <taxon>Pseudomonadati</taxon>
        <taxon>Verrucomicrobiota</taxon>
        <taxon>Verrucomicrobiia</taxon>
        <taxon>Verrucomicrobiales</taxon>
        <taxon>Verrucomicrobiaceae</taxon>
        <taxon>Luteolibacter</taxon>
    </lineage>
</organism>
<dbReference type="SUPFAM" id="SSF54909">
    <property type="entry name" value="Dimeric alpha+beta barrel"/>
    <property type="match status" value="1"/>
</dbReference>
<proteinExistence type="predicted"/>
<accession>A0A858RK16</accession>
<keyword evidence="2" id="KW-1185">Reference proteome</keyword>
<evidence type="ECO:0000313" key="1">
    <source>
        <dbReference type="EMBL" id="QJE96393.1"/>
    </source>
</evidence>
<name>A0A858RK16_9BACT</name>
<evidence type="ECO:0008006" key="3">
    <source>
        <dbReference type="Google" id="ProtNLM"/>
    </source>
</evidence>
<evidence type="ECO:0000313" key="2">
    <source>
        <dbReference type="Proteomes" id="UP000501812"/>
    </source>
</evidence>
<gene>
    <name evidence="1" type="ORF">HHL09_11565</name>
</gene>
<dbReference type="InterPro" id="IPR011008">
    <property type="entry name" value="Dimeric_a/b-barrel"/>
</dbReference>
<dbReference type="KEGG" id="luo:HHL09_11565"/>
<sequence length="121" mass="13593">MSLPANLVTIHPYFKAHAGTTFEQIEEVLREFVAATKTEPDCLFYEFTVNDDVVFCREGYPGGEATLHHLQNVGSVIAKMLTISDMIRLEFHGPAAEIDKLREPLAHLNPAWFVLHGGIER</sequence>
<dbReference type="RefSeq" id="WP_169454794.1">
    <property type="nucleotide sequence ID" value="NZ_CP051774.1"/>
</dbReference>
<dbReference type="Gene3D" id="3.30.70.100">
    <property type="match status" value="1"/>
</dbReference>
<dbReference type="Proteomes" id="UP000501812">
    <property type="component" value="Chromosome"/>
</dbReference>